<evidence type="ECO:0000313" key="2">
    <source>
        <dbReference type="EMBL" id="GBM86612.1"/>
    </source>
</evidence>
<keyword evidence="3" id="KW-1185">Reference proteome</keyword>
<proteinExistence type="predicted"/>
<dbReference type="OrthoDB" id="6413124at2759"/>
<accession>A0A4Y2JBL2</accession>
<sequence length="142" mass="15837">MQRHPAATIRQTPPGNTTDTFSALSRIRRSRLTRNLFTFFGTPLKFDKHEGNVSAIQPTSRPCTSVSRKGAKFSGNVNNKLNDGHPSIKKTSLTDMKRVDENNPCKQVTLFPIVTSLTTDKERNITSAKRGFLNTFASGKKR</sequence>
<feature type="compositionally biased region" description="Polar residues" evidence="1">
    <location>
        <begin position="9"/>
        <end position="21"/>
    </location>
</feature>
<comment type="caution">
    <text evidence="2">The sequence shown here is derived from an EMBL/GenBank/DDBJ whole genome shotgun (WGS) entry which is preliminary data.</text>
</comment>
<evidence type="ECO:0000256" key="1">
    <source>
        <dbReference type="SAM" id="MobiDB-lite"/>
    </source>
</evidence>
<feature type="region of interest" description="Disordered" evidence="1">
    <location>
        <begin position="1"/>
        <end position="21"/>
    </location>
</feature>
<reference evidence="2 3" key="1">
    <citation type="journal article" date="2019" name="Sci. Rep.">
        <title>Orb-weaving spider Araneus ventricosus genome elucidates the spidroin gene catalogue.</title>
        <authorList>
            <person name="Kono N."/>
            <person name="Nakamura H."/>
            <person name="Ohtoshi R."/>
            <person name="Moran D.A.P."/>
            <person name="Shinohara A."/>
            <person name="Yoshida Y."/>
            <person name="Fujiwara M."/>
            <person name="Mori M."/>
            <person name="Tomita M."/>
            <person name="Arakawa K."/>
        </authorList>
    </citation>
    <scope>NUCLEOTIDE SEQUENCE [LARGE SCALE GENOMIC DNA]</scope>
</reference>
<protein>
    <submittedName>
        <fullName evidence="2">Uncharacterized protein</fullName>
    </submittedName>
</protein>
<organism evidence="2 3">
    <name type="scientific">Araneus ventricosus</name>
    <name type="common">Orbweaver spider</name>
    <name type="synonym">Epeira ventricosa</name>
    <dbReference type="NCBI Taxonomy" id="182803"/>
    <lineage>
        <taxon>Eukaryota</taxon>
        <taxon>Metazoa</taxon>
        <taxon>Ecdysozoa</taxon>
        <taxon>Arthropoda</taxon>
        <taxon>Chelicerata</taxon>
        <taxon>Arachnida</taxon>
        <taxon>Araneae</taxon>
        <taxon>Araneomorphae</taxon>
        <taxon>Entelegynae</taxon>
        <taxon>Araneoidea</taxon>
        <taxon>Araneidae</taxon>
        <taxon>Araneus</taxon>
    </lineage>
</organism>
<feature type="compositionally biased region" description="Polar residues" evidence="1">
    <location>
        <begin position="54"/>
        <end position="67"/>
    </location>
</feature>
<dbReference type="EMBL" id="BGPR01003326">
    <property type="protein sequence ID" value="GBM86612.1"/>
    <property type="molecule type" value="Genomic_DNA"/>
</dbReference>
<evidence type="ECO:0000313" key="3">
    <source>
        <dbReference type="Proteomes" id="UP000499080"/>
    </source>
</evidence>
<dbReference type="Proteomes" id="UP000499080">
    <property type="component" value="Unassembled WGS sequence"/>
</dbReference>
<gene>
    <name evidence="2" type="ORF">AVEN_153039_1</name>
</gene>
<dbReference type="AlphaFoldDB" id="A0A4Y2JBL2"/>
<name>A0A4Y2JBL2_ARAVE</name>
<feature type="region of interest" description="Disordered" evidence="1">
    <location>
        <begin position="53"/>
        <end position="89"/>
    </location>
</feature>